<feature type="compositionally biased region" description="Polar residues" evidence="1">
    <location>
        <begin position="595"/>
        <end position="610"/>
    </location>
</feature>
<evidence type="ECO:0000313" key="2">
    <source>
        <dbReference type="EMBL" id="KAF2818852.1"/>
    </source>
</evidence>
<protein>
    <submittedName>
        <fullName evidence="2">Uncharacterized protein</fullName>
    </submittedName>
</protein>
<feature type="region of interest" description="Disordered" evidence="1">
    <location>
        <begin position="1"/>
        <end position="28"/>
    </location>
</feature>
<gene>
    <name evidence="2" type="ORF">CC86DRAFT_432582</name>
</gene>
<accession>A0A6A6ZCL9</accession>
<feature type="region of interest" description="Disordered" evidence="1">
    <location>
        <begin position="217"/>
        <end position="238"/>
    </location>
</feature>
<dbReference type="AlphaFoldDB" id="A0A6A6ZCL9"/>
<proteinExistence type="predicted"/>
<evidence type="ECO:0000256" key="1">
    <source>
        <dbReference type="SAM" id="MobiDB-lite"/>
    </source>
</evidence>
<dbReference type="Proteomes" id="UP000799424">
    <property type="component" value="Unassembled WGS sequence"/>
</dbReference>
<name>A0A6A6ZCL9_9PLEO</name>
<sequence>MDNLREKQISKATQQSRAKSAPIENEGKETIDIMGRGYRTPSPARDAYFISGNICRILNVCEVADSAIADVSPKSDLKTTGFETVGLPVTPRRTARFDFATPGGNQGLTNGYGLLTPSTPGFNDAFMQSPSLQRGLREREDSGYAGAQVLPYGDAYADDEPLLTHFERLQQQIRDAELAAQLVGEQNTTSTRRSTRLTRNDTAKVVDNEIVVEPIKSPKAVTQVPTAPPAPPPESSLTEEAIAQLPPDPNPAVLTLDWQLQYPPGGSTHPSYAYPQLDPRLLFNPSLVPVIDGLPSIYALPPLVLPMGWRHISWSGFLPIAFDPYHQAFKLTPIGPLPLTCEEVQQGGLAKFVPGGECHPEAGLLPDATYFSDGSDEERYNFDGVDWVLPWPQGEIFCGTQAMEVTRSTGDSSTEVKDVAVPGDTPLSFYFEGRDCPDNVVDLEDAWRWMKEKETNPTTAFVPSPTKTWHGTGIWRSARRFKSPIASLMGRAIRDTFEAPNDPLAPYLLAQNAREFCPFRSMAPPVNVNIALLGDVEFTLQELLSYFPSHYMWPKGANRLVRSGMIAGDITNMINMVRQLSGDAAKNSSTIRSSITNASAKASEGSNGSMSRDEQESEVHSYTAETWTHDNPDLVDYPILGLMHGLLELPQGVDAGPLTQLIVWCRETARYDVLLSAVPDVLQEAGISSLIEPGEGGCPDKEVLGRHVEALKKDRQRVLRIAKKKRAAEEGEEELSGKRKRVKTD</sequence>
<feature type="region of interest" description="Disordered" evidence="1">
    <location>
        <begin position="595"/>
        <end position="620"/>
    </location>
</feature>
<dbReference type="OrthoDB" id="3751150at2759"/>
<organism evidence="2 3">
    <name type="scientific">Ophiobolus disseminans</name>
    <dbReference type="NCBI Taxonomy" id="1469910"/>
    <lineage>
        <taxon>Eukaryota</taxon>
        <taxon>Fungi</taxon>
        <taxon>Dikarya</taxon>
        <taxon>Ascomycota</taxon>
        <taxon>Pezizomycotina</taxon>
        <taxon>Dothideomycetes</taxon>
        <taxon>Pleosporomycetidae</taxon>
        <taxon>Pleosporales</taxon>
        <taxon>Pleosporineae</taxon>
        <taxon>Phaeosphaeriaceae</taxon>
        <taxon>Ophiobolus</taxon>
    </lineage>
</organism>
<reference evidence="2" key="1">
    <citation type="journal article" date="2020" name="Stud. Mycol.">
        <title>101 Dothideomycetes genomes: a test case for predicting lifestyles and emergence of pathogens.</title>
        <authorList>
            <person name="Haridas S."/>
            <person name="Albert R."/>
            <person name="Binder M."/>
            <person name="Bloem J."/>
            <person name="Labutti K."/>
            <person name="Salamov A."/>
            <person name="Andreopoulos B."/>
            <person name="Baker S."/>
            <person name="Barry K."/>
            <person name="Bills G."/>
            <person name="Bluhm B."/>
            <person name="Cannon C."/>
            <person name="Castanera R."/>
            <person name="Culley D."/>
            <person name="Daum C."/>
            <person name="Ezra D."/>
            <person name="Gonzalez J."/>
            <person name="Henrissat B."/>
            <person name="Kuo A."/>
            <person name="Liang C."/>
            <person name="Lipzen A."/>
            <person name="Lutzoni F."/>
            <person name="Magnuson J."/>
            <person name="Mondo S."/>
            <person name="Nolan M."/>
            <person name="Ohm R."/>
            <person name="Pangilinan J."/>
            <person name="Park H.-J."/>
            <person name="Ramirez L."/>
            <person name="Alfaro M."/>
            <person name="Sun H."/>
            <person name="Tritt A."/>
            <person name="Yoshinaga Y."/>
            <person name="Zwiers L.-H."/>
            <person name="Turgeon B."/>
            <person name="Goodwin S."/>
            <person name="Spatafora J."/>
            <person name="Crous P."/>
            <person name="Grigoriev I."/>
        </authorList>
    </citation>
    <scope>NUCLEOTIDE SEQUENCE</scope>
    <source>
        <strain evidence="2">CBS 113818</strain>
    </source>
</reference>
<keyword evidence="3" id="KW-1185">Reference proteome</keyword>
<dbReference type="EMBL" id="MU006248">
    <property type="protein sequence ID" value="KAF2818852.1"/>
    <property type="molecule type" value="Genomic_DNA"/>
</dbReference>
<evidence type="ECO:0000313" key="3">
    <source>
        <dbReference type="Proteomes" id="UP000799424"/>
    </source>
</evidence>